<protein>
    <submittedName>
        <fullName evidence="2">Esterase/lipase</fullName>
    </submittedName>
</protein>
<dbReference type="SUPFAM" id="SSF53474">
    <property type="entry name" value="alpha/beta-Hydrolases"/>
    <property type="match status" value="1"/>
</dbReference>
<dbReference type="InterPro" id="IPR029058">
    <property type="entry name" value="AB_hydrolase_fold"/>
</dbReference>
<dbReference type="PANTHER" id="PTHR43689">
    <property type="entry name" value="HYDROLASE"/>
    <property type="match status" value="1"/>
</dbReference>
<evidence type="ECO:0000313" key="3">
    <source>
        <dbReference type="Proteomes" id="UP000199675"/>
    </source>
</evidence>
<proteinExistence type="predicted"/>
<keyword evidence="3" id="KW-1185">Reference proteome</keyword>
<organism evidence="2 3">
    <name type="scientific">Marinobacter mobilis</name>
    <dbReference type="NCBI Taxonomy" id="488533"/>
    <lineage>
        <taxon>Bacteria</taxon>
        <taxon>Pseudomonadati</taxon>
        <taxon>Pseudomonadota</taxon>
        <taxon>Gammaproteobacteria</taxon>
        <taxon>Pseudomonadales</taxon>
        <taxon>Marinobacteraceae</taxon>
        <taxon>Marinobacter</taxon>
    </lineage>
</organism>
<gene>
    <name evidence="2" type="ORF">SAMN04487960_11346</name>
</gene>
<reference evidence="2 3" key="1">
    <citation type="submission" date="2016-10" db="EMBL/GenBank/DDBJ databases">
        <authorList>
            <person name="de Groot N.N."/>
        </authorList>
    </citation>
    <scope>NUCLEOTIDE SEQUENCE [LARGE SCALE GENOMIC DNA]</scope>
    <source>
        <strain evidence="2 3">CGMCC 1.7059</strain>
    </source>
</reference>
<dbReference type="Pfam" id="PF00561">
    <property type="entry name" value="Abhydrolase_1"/>
    <property type="match status" value="1"/>
</dbReference>
<accession>A0A1H3DS64</accession>
<sequence length="291" mass="31247">MAIGLQAFQLAFATYSRLLPTRAAGTATRLMTTPRVPEALRKRSVSLGEELVNLGGGSYLSVRQGGPQRVLLVHGWSSGVGLFEPLVKALPAADYTLYAVHPPGHGPSAQGASHPGRFIEAIEAALDYIDAPIDLAVGHSMGAGTLAYVVSNDSCVQRLALVSGPATFEGLLRGFSRFMKLSPRAERRFLRQMEETVGLPLTALDITARARQIQVPTLVIHDRKDREVPFTCAEQLVTSLPVSEHIYTSGLGHNRILRDSAVIARLAAFAGNCVDSSSWPREEGEYATASS</sequence>
<dbReference type="AlphaFoldDB" id="A0A1H3DS64"/>
<dbReference type="EMBL" id="FNNE01000013">
    <property type="protein sequence ID" value="SDX68499.1"/>
    <property type="molecule type" value="Genomic_DNA"/>
</dbReference>
<dbReference type="PANTHER" id="PTHR43689:SF8">
    <property type="entry name" value="ALPHA_BETA-HYDROLASES SUPERFAMILY PROTEIN"/>
    <property type="match status" value="1"/>
</dbReference>
<dbReference type="InterPro" id="IPR000073">
    <property type="entry name" value="AB_hydrolase_1"/>
</dbReference>
<evidence type="ECO:0000313" key="2">
    <source>
        <dbReference type="EMBL" id="SDX68499.1"/>
    </source>
</evidence>
<dbReference type="Proteomes" id="UP000199675">
    <property type="component" value="Unassembled WGS sequence"/>
</dbReference>
<name>A0A1H3DS64_9GAMM</name>
<evidence type="ECO:0000259" key="1">
    <source>
        <dbReference type="Pfam" id="PF00561"/>
    </source>
</evidence>
<dbReference type="Gene3D" id="3.40.50.1820">
    <property type="entry name" value="alpha/beta hydrolase"/>
    <property type="match status" value="1"/>
</dbReference>
<feature type="domain" description="AB hydrolase-1" evidence="1">
    <location>
        <begin position="69"/>
        <end position="201"/>
    </location>
</feature>
<dbReference type="STRING" id="488533.SAMN04487960_11346"/>